<dbReference type="PANTHER" id="PTHR13218">
    <property type="entry name" value="TRANSCRIPTION INITIATION FACTOR TFIID SUBUNIT 11-RELATED"/>
    <property type="match status" value="1"/>
</dbReference>
<dbReference type="OrthoDB" id="28335at2759"/>
<dbReference type="Proteomes" id="UP000005222">
    <property type="component" value="Chromosome K"/>
</dbReference>
<evidence type="ECO:0000259" key="7">
    <source>
        <dbReference type="Pfam" id="PF04719"/>
    </source>
</evidence>
<dbReference type="Pfam" id="PF04719">
    <property type="entry name" value="TAFII28"/>
    <property type="match status" value="1"/>
</dbReference>
<dbReference type="GO" id="GO:0046982">
    <property type="term" value="F:protein heterodimerization activity"/>
    <property type="evidence" value="ECO:0007669"/>
    <property type="project" value="InterPro"/>
</dbReference>
<evidence type="ECO:0000256" key="2">
    <source>
        <dbReference type="ARBA" id="ARBA00009788"/>
    </source>
</evidence>
<keyword evidence="4" id="KW-0804">Transcription</keyword>
<evidence type="ECO:0000256" key="5">
    <source>
        <dbReference type="ARBA" id="ARBA00023242"/>
    </source>
</evidence>
<protein>
    <submittedName>
        <fullName evidence="8">Piso0_004333 protein</fullName>
    </submittedName>
</protein>
<dbReference type="EMBL" id="FO082048">
    <property type="protein sequence ID" value="CCE84778.1"/>
    <property type="molecule type" value="Genomic_DNA"/>
</dbReference>
<dbReference type="OMA" id="ANFTDDQ"/>
<gene>
    <name evidence="8" type="primary">Piso0_004333</name>
    <name evidence="8" type="ORF">GNLVRS01_PISO0K14574g</name>
    <name evidence="9" type="ORF">GNLVRS01_PISO0L14575g</name>
</gene>
<dbReference type="GO" id="GO:0051123">
    <property type="term" value="P:RNA polymerase II preinitiation complex assembly"/>
    <property type="evidence" value="ECO:0007669"/>
    <property type="project" value="InterPro"/>
</dbReference>
<organism evidence="8 10">
    <name type="scientific">Pichia sorbitophila (strain ATCC MYA-4447 / BCRC 22081 / CBS 7064 / NBRC 10061 / NRRL Y-12695)</name>
    <name type="common">Hybrid yeast</name>
    <dbReference type="NCBI Taxonomy" id="559304"/>
    <lineage>
        <taxon>Eukaryota</taxon>
        <taxon>Fungi</taxon>
        <taxon>Dikarya</taxon>
        <taxon>Ascomycota</taxon>
        <taxon>Saccharomycotina</taxon>
        <taxon>Pichiomycetes</taxon>
        <taxon>Debaryomycetaceae</taxon>
        <taxon>Millerozyma</taxon>
    </lineage>
</organism>
<dbReference type="GO" id="GO:0005669">
    <property type="term" value="C:transcription factor TFIID complex"/>
    <property type="evidence" value="ECO:0007669"/>
    <property type="project" value="InterPro"/>
</dbReference>
<accession>G8Y8I3</accession>
<proteinExistence type="inferred from homology"/>
<dbReference type="CDD" id="cd08048">
    <property type="entry name" value="HFD_TAF11"/>
    <property type="match status" value="1"/>
</dbReference>
<dbReference type="InterPro" id="IPR009072">
    <property type="entry name" value="Histone-fold"/>
</dbReference>
<dbReference type="EMBL" id="FO082049">
    <property type="protein sequence ID" value="CCE83747.1"/>
    <property type="molecule type" value="Genomic_DNA"/>
</dbReference>
<keyword evidence="5" id="KW-0539">Nucleus</keyword>
<reference evidence="8" key="1">
    <citation type="submission" date="2011-10" db="EMBL/GenBank/DDBJ databases">
        <authorList>
            <person name="Genoscope - CEA"/>
        </authorList>
    </citation>
    <scope>NUCLEOTIDE SEQUENCE</scope>
</reference>
<dbReference type="Proteomes" id="UP000005222">
    <property type="component" value="Chromosome L"/>
</dbReference>
<dbReference type="SUPFAM" id="SSF47113">
    <property type="entry name" value="Histone-fold"/>
    <property type="match status" value="1"/>
</dbReference>
<evidence type="ECO:0000313" key="8">
    <source>
        <dbReference type="EMBL" id="CCE83747.1"/>
    </source>
</evidence>
<dbReference type="GO" id="GO:0016251">
    <property type="term" value="F:RNA polymerase II general transcription initiation factor activity"/>
    <property type="evidence" value="ECO:0007669"/>
    <property type="project" value="TreeGrafter"/>
</dbReference>
<dbReference type="PANTHER" id="PTHR13218:SF8">
    <property type="entry name" value="TRANSCRIPTION INITIATION FACTOR TFIID SUBUNIT 11"/>
    <property type="match status" value="1"/>
</dbReference>
<reference evidence="10" key="2">
    <citation type="journal article" date="2012" name="G3 (Bethesda)">
        <title>Pichia sorbitophila, an interspecies yeast hybrid reveals early steps of genome resolution following polyploidization.</title>
        <authorList>
            <person name="Leh Louis V."/>
            <person name="Despons L."/>
            <person name="Friedrich A."/>
            <person name="Martin T."/>
            <person name="Durrens P."/>
            <person name="Casaregola S."/>
            <person name="Neuveglise C."/>
            <person name="Fairhead C."/>
            <person name="Marck C."/>
            <person name="Cruz J.A."/>
            <person name="Straub M.L."/>
            <person name="Kugler V."/>
            <person name="Sacerdot C."/>
            <person name="Uzunov Z."/>
            <person name="Thierry A."/>
            <person name="Weiss S."/>
            <person name="Bleykasten C."/>
            <person name="De Montigny J."/>
            <person name="Jacques N."/>
            <person name="Jung P."/>
            <person name="Lemaire M."/>
            <person name="Mallet S."/>
            <person name="Morel G."/>
            <person name="Richard G.F."/>
            <person name="Sarkar A."/>
            <person name="Savel G."/>
            <person name="Schacherer J."/>
            <person name="Seret M.L."/>
            <person name="Talla E."/>
            <person name="Samson G."/>
            <person name="Jubin C."/>
            <person name="Poulain J."/>
            <person name="Vacherie B."/>
            <person name="Barbe V."/>
            <person name="Pelletier E."/>
            <person name="Sherman D.J."/>
            <person name="Westhof E."/>
            <person name="Weissenbach J."/>
            <person name="Baret P.V."/>
            <person name="Wincker P."/>
            <person name="Gaillardin C."/>
            <person name="Dujon B."/>
            <person name="Souciet J.L."/>
        </authorList>
    </citation>
    <scope>NUCLEOTIDE SEQUENCE [LARGE SCALE GENOMIC DNA]</scope>
    <source>
        <strain evidence="10">ATCC MYA-4447 / BCRC 22081 / CBS 7064 / NBRC 10061 / NRRL Y-12695</strain>
    </source>
</reference>
<dbReference type="HOGENOM" id="CLU_069643_0_0_1"/>
<feature type="coiled-coil region" evidence="6">
    <location>
        <begin position="156"/>
        <end position="194"/>
    </location>
</feature>
<sequence length="243" mass="28445">MMTEEKQAEEDTFSDISLEEEDEELIWRVFYSRFEGGTHRSFSERNGNESYSLSDEEDISDLEDIDDPVLLNKYESLKSDNIYNLSEEEKRRLLIANFSNEQMERFESYRRMTVNKPGIKKVCTSVLNHSLPQNISVVLAGLSKSFLGEIITRALAVQEKENKAQLIKDIEEKKKQKKDAIKQLEKDKEIELRDENLSYKGDTQHPLQPRHIREAWRLYQLENSGVPSLQWFSQGESDGKLFR</sequence>
<evidence type="ECO:0000313" key="10">
    <source>
        <dbReference type="Proteomes" id="UP000005222"/>
    </source>
</evidence>
<dbReference type="Gene3D" id="1.10.20.10">
    <property type="entry name" value="Histone, subunit A"/>
    <property type="match status" value="1"/>
</dbReference>
<dbReference type="STRING" id="559304.G8Y8I3"/>
<keyword evidence="10" id="KW-1185">Reference proteome</keyword>
<dbReference type="InterPro" id="IPR006809">
    <property type="entry name" value="TAFII28_dom"/>
</dbReference>
<evidence type="ECO:0000256" key="6">
    <source>
        <dbReference type="SAM" id="Coils"/>
    </source>
</evidence>
<name>G8Y8I3_PICSO</name>
<keyword evidence="6" id="KW-0175">Coiled coil</keyword>
<feature type="domain" description="TAFII28-like protein" evidence="7">
    <location>
        <begin position="93"/>
        <end position="217"/>
    </location>
</feature>
<dbReference type="AlphaFoldDB" id="G8Y8I3"/>
<evidence type="ECO:0000256" key="1">
    <source>
        <dbReference type="ARBA" id="ARBA00004123"/>
    </source>
</evidence>
<evidence type="ECO:0000256" key="3">
    <source>
        <dbReference type="ARBA" id="ARBA00023015"/>
    </source>
</evidence>
<evidence type="ECO:0000313" key="9">
    <source>
        <dbReference type="EMBL" id="CCE84778.1"/>
    </source>
</evidence>
<dbReference type="FunCoup" id="G8Y8I3">
    <property type="interactions" value="394"/>
</dbReference>
<evidence type="ECO:0000256" key="4">
    <source>
        <dbReference type="ARBA" id="ARBA00023163"/>
    </source>
</evidence>
<comment type="subcellular location">
    <subcellularLocation>
        <location evidence="1">Nucleus</location>
    </subcellularLocation>
</comment>
<dbReference type="InParanoid" id="G8Y8I3"/>
<dbReference type="eggNOG" id="KOG3219">
    <property type="taxonomic scope" value="Eukaryota"/>
</dbReference>
<dbReference type="InterPro" id="IPR045127">
    <property type="entry name" value="TAF11-like"/>
</dbReference>
<comment type="similarity">
    <text evidence="2">Belongs to the TAF11 family.</text>
</comment>
<keyword evidence="3" id="KW-0805">Transcription regulation</keyword>